<reference evidence="3" key="1">
    <citation type="submission" date="2022-12" db="EMBL/GenBank/DDBJ databases">
        <title>Paraconexibacter alkalitolerans sp. nov. and Baekduia alba sp. nov., isolated from soil and emended description of the genera Paraconexibacter (Chun et al., 2020) and Baekduia (An et al., 2020).</title>
        <authorList>
            <person name="Vieira S."/>
            <person name="Huber K.J."/>
            <person name="Geppert A."/>
            <person name="Wolf J."/>
            <person name="Neumann-Schaal M."/>
            <person name="Muesken M."/>
            <person name="Overmann J."/>
        </authorList>
    </citation>
    <scope>NUCLEOTIDE SEQUENCE</scope>
    <source>
        <strain evidence="3">AEG42_29</strain>
    </source>
</reference>
<evidence type="ECO:0008006" key="4">
    <source>
        <dbReference type="Google" id="ProtNLM"/>
    </source>
</evidence>
<dbReference type="EMBL" id="CP114014">
    <property type="protein sequence ID" value="XAY04740.1"/>
    <property type="molecule type" value="Genomic_DNA"/>
</dbReference>
<dbReference type="PANTHER" id="PTHR38110">
    <property type="entry name" value="CHROMOSOME 23, WHOLE GENOME SHOTGUN SEQUENCE"/>
    <property type="match status" value="1"/>
</dbReference>
<dbReference type="RefSeq" id="WP_354701266.1">
    <property type="nucleotide sequence ID" value="NZ_CP114014.1"/>
</dbReference>
<evidence type="ECO:0000259" key="2">
    <source>
        <dbReference type="Pfam" id="PF20789"/>
    </source>
</evidence>
<dbReference type="AlphaFoldDB" id="A0AAU7ASR3"/>
<feature type="domain" description="Acyl-CoA thioesterase-like C-terminal" evidence="2">
    <location>
        <begin position="138"/>
        <end position="270"/>
    </location>
</feature>
<dbReference type="SUPFAM" id="SSF54637">
    <property type="entry name" value="Thioesterase/thiol ester dehydrase-isomerase"/>
    <property type="match status" value="2"/>
</dbReference>
<gene>
    <name evidence="3" type="ORF">DSM112329_01576</name>
</gene>
<name>A0AAU7ASR3_9ACTN</name>
<sequence>MSTPPTGQPDFVRDTAVTPEGDGVYSATCSPAWGIPAGGPNGGYLAALVLRAMLAEVADPARHARSLTLHYLRAPKNSGVRIHVSVERSGRTLSTVSARLEQDGVPCVIAIGAFGGTFPSPAEFASPPPDVRPVSELRQTEDDPSYPPIARRFEFWGAIGKRPFSGADKADTGGWLLLREPAPVDAPLLALMVDAWLPAVFPVLTMPAFAPTIDLTIHFRSPDAAAVQAPGDPLLARYSSTTSRDGYFEEDAFVWAADGTLLAQSRQLALLRPLAIPGA</sequence>
<feature type="domain" description="Acyl-CoA thioesterase-like N-terminal HotDog" evidence="1">
    <location>
        <begin position="36"/>
        <end position="115"/>
    </location>
</feature>
<dbReference type="CDD" id="cd03440">
    <property type="entry name" value="hot_dog"/>
    <property type="match status" value="1"/>
</dbReference>
<evidence type="ECO:0000259" key="1">
    <source>
        <dbReference type="Pfam" id="PF13622"/>
    </source>
</evidence>
<dbReference type="InterPro" id="IPR052389">
    <property type="entry name" value="Sec_Metab_Biosynth-Assoc"/>
</dbReference>
<dbReference type="Pfam" id="PF13622">
    <property type="entry name" value="4HBT_3"/>
    <property type="match status" value="1"/>
</dbReference>
<dbReference type="KEGG" id="parq:DSM112329_01576"/>
<dbReference type="InterPro" id="IPR029069">
    <property type="entry name" value="HotDog_dom_sf"/>
</dbReference>
<accession>A0AAU7ASR3</accession>
<dbReference type="InterPro" id="IPR049449">
    <property type="entry name" value="TesB_ACOT8-like_N"/>
</dbReference>
<dbReference type="Gene3D" id="2.40.160.210">
    <property type="entry name" value="Acyl-CoA thioesterase, double hotdog domain"/>
    <property type="match status" value="1"/>
</dbReference>
<evidence type="ECO:0000313" key="3">
    <source>
        <dbReference type="EMBL" id="XAY04740.1"/>
    </source>
</evidence>
<dbReference type="InterPro" id="IPR042171">
    <property type="entry name" value="Acyl-CoA_hotdog"/>
</dbReference>
<protein>
    <recommendedName>
        <fullName evidence="4">Thioesterase family protein</fullName>
    </recommendedName>
</protein>
<dbReference type="InterPro" id="IPR049450">
    <property type="entry name" value="ACOT8-like_C"/>
</dbReference>
<dbReference type="PANTHER" id="PTHR38110:SF1">
    <property type="entry name" value="THIOESTERASE DOMAIN-CONTAINING PROTEIN"/>
    <property type="match status" value="1"/>
</dbReference>
<proteinExistence type="predicted"/>
<dbReference type="Pfam" id="PF20789">
    <property type="entry name" value="4HBT_3C"/>
    <property type="match status" value="1"/>
</dbReference>
<organism evidence="3">
    <name type="scientific">Paraconexibacter sp. AEG42_29</name>
    <dbReference type="NCBI Taxonomy" id="2997339"/>
    <lineage>
        <taxon>Bacteria</taxon>
        <taxon>Bacillati</taxon>
        <taxon>Actinomycetota</taxon>
        <taxon>Thermoleophilia</taxon>
        <taxon>Solirubrobacterales</taxon>
        <taxon>Paraconexibacteraceae</taxon>
        <taxon>Paraconexibacter</taxon>
    </lineage>
</organism>